<dbReference type="WBParaSite" id="HPBE_0002657701-mRNA-1">
    <property type="protein sequence ID" value="HPBE_0002657701-mRNA-1"/>
    <property type="gene ID" value="HPBE_0002657701"/>
</dbReference>
<accession>A0A3P8IKK2</accession>
<keyword evidence="2" id="KW-1185">Reference proteome</keyword>
<dbReference type="AlphaFoldDB" id="A0A183GV57"/>
<reference evidence="1 2" key="1">
    <citation type="submission" date="2018-11" db="EMBL/GenBank/DDBJ databases">
        <authorList>
            <consortium name="Pathogen Informatics"/>
        </authorList>
    </citation>
    <scope>NUCLEOTIDE SEQUENCE [LARGE SCALE GENOMIC DNA]</scope>
</reference>
<organism evidence="2 3">
    <name type="scientific">Heligmosomoides polygyrus</name>
    <name type="common">Parasitic roundworm</name>
    <dbReference type="NCBI Taxonomy" id="6339"/>
    <lineage>
        <taxon>Eukaryota</taxon>
        <taxon>Metazoa</taxon>
        <taxon>Ecdysozoa</taxon>
        <taxon>Nematoda</taxon>
        <taxon>Chromadorea</taxon>
        <taxon>Rhabditida</taxon>
        <taxon>Rhabditina</taxon>
        <taxon>Rhabditomorpha</taxon>
        <taxon>Strongyloidea</taxon>
        <taxon>Heligmosomidae</taxon>
        <taxon>Heligmosomoides</taxon>
    </lineage>
</organism>
<protein>
    <submittedName>
        <fullName evidence="3">BBS2_C domain-containing protein</fullName>
    </submittedName>
</protein>
<gene>
    <name evidence="1" type="ORF">HPBE_LOCUS26576</name>
</gene>
<evidence type="ECO:0000313" key="2">
    <source>
        <dbReference type="Proteomes" id="UP000050761"/>
    </source>
</evidence>
<dbReference type="EMBL" id="UZAH01040322">
    <property type="protein sequence ID" value="VDP58343.1"/>
    <property type="molecule type" value="Genomic_DNA"/>
</dbReference>
<sequence>MQSASRARTAPGQHRRDLLETNTLLVERLSYEVLDATRSLKRTRIAASSAARVFATGRLLRRCCERLLLRAVETLLAGLGLVQ</sequence>
<name>A0A183GV57_HELPZ</name>
<accession>A0A183GV57</accession>
<evidence type="ECO:0000313" key="1">
    <source>
        <dbReference type="EMBL" id="VDP58343.1"/>
    </source>
</evidence>
<proteinExistence type="predicted"/>
<dbReference type="Proteomes" id="UP000050761">
    <property type="component" value="Unassembled WGS sequence"/>
</dbReference>
<evidence type="ECO:0000313" key="3">
    <source>
        <dbReference type="WBParaSite" id="HPBE_0002657701-mRNA-1"/>
    </source>
</evidence>
<reference evidence="3" key="2">
    <citation type="submission" date="2019-09" db="UniProtKB">
        <authorList>
            <consortium name="WormBaseParasite"/>
        </authorList>
    </citation>
    <scope>IDENTIFICATION</scope>
</reference>